<name>A0ABU2JB55_9ACTN</name>
<dbReference type="RefSeq" id="WP_311423362.1">
    <property type="nucleotide sequence ID" value="NZ_JAVREH010000015.1"/>
</dbReference>
<proteinExistence type="predicted"/>
<keyword evidence="1" id="KW-0472">Membrane</keyword>
<dbReference type="EMBL" id="JAVREH010000015">
    <property type="protein sequence ID" value="MDT0262211.1"/>
    <property type="molecule type" value="Genomic_DNA"/>
</dbReference>
<keyword evidence="1" id="KW-1133">Transmembrane helix</keyword>
<gene>
    <name evidence="2" type="ORF">RM423_12495</name>
</gene>
<keyword evidence="3" id="KW-1185">Reference proteome</keyword>
<sequence>MRSYVDLAVLRNVVVVALVAGTGITVLFAVAVRSLVAAEEHPGGAAAGQRLIAVGCLLIVLAAVAIGLWAVLAK</sequence>
<accession>A0ABU2JB55</accession>
<dbReference type="Proteomes" id="UP001183176">
    <property type="component" value="Unassembled WGS sequence"/>
</dbReference>
<feature type="transmembrane region" description="Helical" evidence="1">
    <location>
        <begin position="12"/>
        <end position="31"/>
    </location>
</feature>
<evidence type="ECO:0000313" key="3">
    <source>
        <dbReference type="Proteomes" id="UP001183176"/>
    </source>
</evidence>
<keyword evidence="1" id="KW-0812">Transmembrane</keyword>
<organism evidence="2 3">
    <name type="scientific">Jatrophihabitans lederbergiae</name>
    <dbReference type="NCBI Taxonomy" id="3075547"/>
    <lineage>
        <taxon>Bacteria</taxon>
        <taxon>Bacillati</taxon>
        <taxon>Actinomycetota</taxon>
        <taxon>Actinomycetes</taxon>
        <taxon>Jatrophihabitantales</taxon>
        <taxon>Jatrophihabitantaceae</taxon>
        <taxon>Jatrophihabitans</taxon>
    </lineage>
</organism>
<comment type="caution">
    <text evidence="2">The sequence shown here is derived from an EMBL/GenBank/DDBJ whole genome shotgun (WGS) entry which is preliminary data.</text>
</comment>
<reference evidence="3" key="1">
    <citation type="submission" date="2023-07" db="EMBL/GenBank/DDBJ databases">
        <title>30 novel species of actinomycetes from the DSMZ collection.</title>
        <authorList>
            <person name="Nouioui I."/>
        </authorList>
    </citation>
    <scope>NUCLEOTIDE SEQUENCE [LARGE SCALE GENOMIC DNA]</scope>
    <source>
        <strain evidence="3">DSM 44399</strain>
    </source>
</reference>
<protein>
    <recommendedName>
        <fullName evidence="4">DUF202 domain-containing protein</fullName>
    </recommendedName>
</protein>
<evidence type="ECO:0000256" key="1">
    <source>
        <dbReference type="SAM" id="Phobius"/>
    </source>
</evidence>
<feature type="transmembrane region" description="Helical" evidence="1">
    <location>
        <begin position="51"/>
        <end position="72"/>
    </location>
</feature>
<evidence type="ECO:0008006" key="4">
    <source>
        <dbReference type="Google" id="ProtNLM"/>
    </source>
</evidence>
<evidence type="ECO:0000313" key="2">
    <source>
        <dbReference type="EMBL" id="MDT0262211.1"/>
    </source>
</evidence>